<keyword evidence="3" id="KW-1185">Reference proteome</keyword>
<evidence type="ECO:0000313" key="3">
    <source>
        <dbReference type="Proteomes" id="UP000827986"/>
    </source>
</evidence>
<organism evidence="2 3">
    <name type="scientific">Mauremys mutica</name>
    <name type="common">yellowpond turtle</name>
    <dbReference type="NCBI Taxonomy" id="74926"/>
    <lineage>
        <taxon>Eukaryota</taxon>
        <taxon>Metazoa</taxon>
        <taxon>Chordata</taxon>
        <taxon>Craniata</taxon>
        <taxon>Vertebrata</taxon>
        <taxon>Euteleostomi</taxon>
        <taxon>Archelosauria</taxon>
        <taxon>Testudinata</taxon>
        <taxon>Testudines</taxon>
        <taxon>Cryptodira</taxon>
        <taxon>Durocryptodira</taxon>
        <taxon>Testudinoidea</taxon>
        <taxon>Geoemydidae</taxon>
        <taxon>Geoemydinae</taxon>
        <taxon>Mauremys</taxon>
    </lineage>
</organism>
<evidence type="ECO:0000256" key="1">
    <source>
        <dbReference type="SAM" id="MobiDB-lite"/>
    </source>
</evidence>
<protein>
    <submittedName>
        <fullName evidence="2">Uncharacterized protein</fullName>
    </submittedName>
</protein>
<accession>A0A9D3XMI9</accession>
<dbReference type="Proteomes" id="UP000827986">
    <property type="component" value="Unassembled WGS sequence"/>
</dbReference>
<reference evidence="2" key="1">
    <citation type="submission" date="2021-09" db="EMBL/GenBank/DDBJ databases">
        <title>The genome of Mauremys mutica provides insights into the evolution of semi-aquatic lifestyle.</title>
        <authorList>
            <person name="Gong S."/>
            <person name="Gao Y."/>
        </authorList>
    </citation>
    <scope>NUCLEOTIDE SEQUENCE</scope>
    <source>
        <strain evidence="2">MM-2020</strain>
        <tissue evidence="2">Muscle</tissue>
    </source>
</reference>
<feature type="region of interest" description="Disordered" evidence="1">
    <location>
        <begin position="36"/>
        <end position="60"/>
    </location>
</feature>
<name>A0A9D3XMI9_9SAUR</name>
<evidence type="ECO:0000313" key="2">
    <source>
        <dbReference type="EMBL" id="KAH1184254.1"/>
    </source>
</evidence>
<dbReference type="EMBL" id="JAHDVG010000465">
    <property type="protein sequence ID" value="KAH1184254.1"/>
    <property type="molecule type" value="Genomic_DNA"/>
</dbReference>
<proteinExistence type="predicted"/>
<comment type="caution">
    <text evidence="2">The sequence shown here is derived from an EMBL/GenBank/DDBJ whole genome shotgun (WGS) entry which is preliminary data.</text>
</comment>
<sequence>MGQNTTLHSCEAASSRTLSSLERIIGFAEEVKRLSQKGDARQLKREGGLGEPTKREKKLSNVADGAEELMEAVMILHHRDTTPNIPLGTNGLSETQSSPYLLSVGLEVGAEAPPRGACGPPEEMHSCSISFWDTLHACFF</sequence>
<gene>
    <name evidence="2" type="ORF">KIL84_014870</name>
</gene>
<dbReference type="AlphaFoldDB" id="A0A9D3XMI9"/>
<feature type="compositionally biased region" description="Basic and acidic residues" evidence="1">
    <location>
        <begin position="36"/>
        <end position="54"/>
    </location>
</feature>